<comment type="caution">
    <text evidence="1">The sequence shown here is derived from an EMBL/GenBank/DDBJ whole genome shotgun (WGS) entry which is preliminary data.</text>
</comment>
<dbReference type="Proteomes" id="UP001417504">
    <property type="component" value="Unassembled WGS sequence"/>
</dbReference>
<reference evidence="1 2" key="1">
    <citation type="submission" date="2024-01" db="EMBL/GenBank/DDBJ databases">
        <title>Genome assemblies of Stephania.</title>
        <authorList>
            <person name="Yang L."/>
        </authorList>
    </citation>
    <scope>NUCLEOTIDE SEQUENCE [LARGE SCALE GENOMIC DNA]</scope>
    <source>
        <strain evidence="1">QJT</strain>
        <tissue evidence="1">Leaf</tissue>
    </source>
</reference>
<sequence>MRILIGSSTFVVLLLLISFDGTDDGLLCFFSNTCFCYLISLYNSLTNSHLCFLSENAIFIS</sequence>
<protein>
    <submittedName>
        <fullName evidence="1">Uncharacterized protein</fullName>
    </submittedName>
</protein>
<dbReference type="AlphaFoldDB" id="A0AAP0JPY7"/>
<evidence type="ECO:0000313" key="2">
    <source>
        <dbReference type="Proteomes" id="UP001417504"/>
    </source>
</evidence>
<keyword evidence="2" id="KW-1185">Reference proteome</keyword>
<evidence type="ECO:0000313" key="1">
    <source>
        <dbReference type="EMBL" id="KAK9136905.1"/>
    </source>
</evidence>
<accession>A0AAP0JPY7</accession>
<name>A0AAP0JPY7_9MAGN</name>
<dbReference type="EMBL" id="JBBNAE010000003">
    <property type="protein sequence ID" value="KAK9136905.1"/>
    <property type="molecule type" value="Genomic_DNA"/>
</dbReference>
<gene>
    <name evidence="1" type="ORF">Sjap_007499</name>
</gene>
<proteinExistence type="predicted"/>
<organism evidence="1 2">
    <name type="scientific">Stephania japonica</name>
    <dbReference type="NCBI Taxonomy" id="461633"/>
    <lineage>
        <taxon>Eukaryota</taxon>
        <taxon>Viridiplantae</taxon>
        <taxon>Streptophyta</taxon>
        <taxon>Embryophyta</taxon>
        <taxon>Tracheophyta</taxon>
        <taxon>Spermatophyta</taxon>
        <taxon>Magnoliopsida</taxon>
        <taxon>Ranunculales</taxon>
        <taxon>Menispermaceae</taxon>
        <taxon>Menispermoideae</taxon>
        <taxon>Cissampelideae</taxon>
        <taxon>Stephania</taxon>
    </lineage>
</organism>